<dbReference type="PANTHER" id="PTHR34976:SF1">
    <property type="entry name" value="TOXIN BC_0920"/>
    <property type="match status" value="1"/>
</dbReference>
<dbReference type="PROSITE" id="PS51756">
    <property type="entry name" value="LXG"/>
    <property type="match status" value="1"/>
</dbReference>
<evidence type="ECO:0000313" key="5">
    <source>
        <dbReference type="Proteomes" id="UP000674938"/>
    </source>
</evidence>
<evidence type="ECO:0000256" key="1">
    <source>
        <dbReference type="ARBA" id="ARBA00034117"/>
    </source>
</evidence>
<comment type="caution">
    <text evidence="4">The sequence shown here is derived from an EMBL/GenBank/DDBJ whole genome shotgun (WGS) entry which is preliminary data.</text>
</comment>
<dbReference type="RefSeq" id="WP_209524419.1">
    <property type="nucleotide sequence ID" value="NZ_JAEEGA010000001.1"/>
</dbReference>
<dbReference type="PANTHER" id="PTHR34976">
    <property type="entry name" value="RIBONUCLEASE YQCG-RELATED"/>
    <property type="match status" value="1"/>
</dbReference>
<dbReference type="InterPro" id="IPR006829">
    <property type="entry name" value="LXG_dom"/>
</dbReference>
<gene>
    <name evidence="4" type="ORF">I6N95_00705</name>
</gene>
<accession>A0A940P1V9</accession>
<comment type="similarity">
    <text evidence="1">In the N-terminal section; belongs to the LXG family.</text>
</comment>
<name>A0A940P1V9_9ENTE</name>
<dbReference type="Proteomes" id="UP000674938">
    <property type="component" value="Unassembled WGS sequence"/>
</dbReference>
<dbReference type="EMBL" id="JAEEGA010000001">
    <property type="protein sequence ID" value="MBP1039515.1"/>
    <property type="molecule type" value="Genomic_DNA"/>
</dbReference>
<keyword evidence="5" id="KW-1185">Reference proteome</keyword>
<keyword evidence="2" id="KW-0175">Coiled coil</keyword>
<dbReference type="InterPro" id="IPR051768">
    <property type="entry name" value="Bact_secretion_toxin"/>
</dbReference>
<feature type="coiled-coil region" evidence="2">
    <location>
        <begin position="100"/>
        <end position="172"/>
    </location>
</feature>
<evidence type="ECO:0000256" key="2">
    <source>
        <dbReference type="SAM" id="Coils"/>
    </source>
</evidence>
<proteinExistence type="inferred from homology"/>
<evidence type="ECO:0000259" key="3">
    <source>
        <dbReference type="PROSITE" id="PS51756"/>
    </source>
</evidence>
<sequence>MSVDMYVSSSQRQASSVTKMCQKQIQGYEELQRAIDSFVSTSPMLTGATYDSAKQFFISVLQPLSRGGILLSEAVMEACQKFPEEYLANVDSGDLKESDLREKIARINRLTAELSELQDRLHSLLFRQQQNGTLDGSIASRMSSNHSLMATYEQVKRKLQEKLDDLLEFNATSPMIFSKIKALKAAVTAGTDLANGSWNSNLSRFVTPPSDKMKWTATIADSWVIRDNRAKGIDSAKVEELKDYDIYAKVIYDANGNPKVFWQLMKDGKGVKNKELYRYLKKAGEHLDPSMFEFISLEDWDKKVKEGFKQGLNIETGDEYKGAIKGIVATSQVVEDVYTWTTESELAQALQILGFTYASYRIASSTGKPKYTGAESPMIGKDWNNYFKEEYGAQNVQWKPTSFNDIIVSPERLYGSTKKEIQSILGSGWIEDTYGSAGKGWKFINKGDGMVFYHSGEGIHVGAYYGFSSGKTGKVKVIRADDNYVPTPNDGATLVIIE</sequence>
<organism evidence="4 5">
    <name type="scientific">Vagococcus allomyrinae</name>
    <dbReference type="NCBI Taxonomy" id="2794353"/>
    <lineage>
        <taxon>Bacteria</taxon>
        <taxon>Bacillati</taxon>
        <taxon>Bacillota</taxon>
        <taxon>Bacilli</taxon>
        <taxon>Lactobacillales</taxon>
        <taxon>Enterococcaceae</taxon>
        <taxon>Vagococcus</taxon>
    </lineage>
</organism>
<protein>
    <submittedName>
        <fullName evidence="4">Transposase</fullName>
    </submittedName>
</protein>
<evidence type="ECO:0000313" key="4">
    <source>
        <dbReference type="EMBL" id="MBP1039515.1"/>
    </source>
</evidence>
<feature type="domain" description="LXG" evidence="3">
    <location>
        <begin position="1"/>
        <end position="236"/>
    </location>
</feature>
<reference evidence="4" key="1">
    <citation type="submission" date="2020-12" db="EMBL/GenBank/DDBJ databases">
        <title>Vagococcus allomyrinae sp. nov. and Enterococcus lavae sp. nov., isolated from the larvae of Allomyrina dichotoma.</title>
        <authorList>
            <person name="Lee S.D."/>
        </authorList>
    </citation>
    <scope>NUCLEOTIDE SEQUENCE</scope>
    <source>
        <strain evidence="4">BWB3-3</strain>
    </source>
</reference>
<dbReference type="AlphaFoldDB" id="A0A940P1V9"/>